<proteinExistence type="predicted"/>
<dbReference type="EMBL" id="JAODUO010000453">
    <property type="protein sequence ID" value="KAK2180216.1"/>
    <property type="molecule type" value="Genomic_DNA"/>
</dbReference>
<protein>
    <submittedName>
        <fullName evidence="1">Uncharacterized protein</fullName>
    </submittedName>
</protein>
<keyword evidence="2" id="KW-1185">Reference proteome</keyword>
<accession>A0AAD9KZF5</accession>
<reference evidence="1" key="1">
    <citation type="journal article" date="2023" name="Mol. Biol. Evol.">
        <title>Third-Generation Sequencing Reveals the Adaptive Role of the Epigenome in Three Deep-Sea Polychaetes.</title>
        <authorList>
            <person name="Perez M."/>
            <person name="Aroh O."/>
            <person name="Sun Y."/>
            <person name="Lan Y."/>
            <person name="Juniper S.K."/>
            <person name="Young C.R."/>
            <person name="Angers B."/>
            <person name="Qian P.Y."/>
        </authorList>
    </citation>
    <scope>NUCLEOTIDE SEQUENCE</scope>
    <source>
        <strain evidence="1">R07B-5</strain>
    </source>
</reference>
<comment type="caution">
    <text evidence="1">The sequence shown here is derived from an EMBL/GenBank/DDBJ whole genome shotgun (WGS) entry which is preliminary data.</text>
</comment>
<dbReference type="AlphaFoldDB" id="A0AAD9KZF5"/>
<evidence type="ECO:0000313" key="2">
    <source>
        <dbReference type="Proteomes" id="UP001209878"/>
    </source>
</evidence>
<gene>
    <name evidence="1" type="ORF">NP493_453g02006</name>
</gene>
<dbReference type="Proteomes" id="UP001209878">
    <property type="component" value="Unassembled WGS sequence"/>
</dbReference>
<organism evidence="1 2">
    <name type="scientific">Ridgeia piscesae</name>
    <name type="common">Tubeworm</name>
    <dbReference type="NCBI Taxonomy" id="27915"/>
    <lineage>
        <taxon>Eukaryota</taxon>
        <taxon>Metazoa</taxon>
        <taxon>Spiralia</taxon>
        <taxon>Lophotrochozoa</taxon>
        <taxon>Annelida</taxon>
        <taxon>Polychaeta</taxon>
        <taxon>Sedentaria</taxon>
        <taxon>Canalipalpata</taxon>
        <taxon>Sabellida</taxon>
        <taxon>Siboglinidae</taxon>
        <taxon>Ridgeia</taxon>
    </lineage>
</organism>
<sequence length="123" mass="13726">MKPGDRMLVILPRVPEWWLLNIACCRMEWVSVGEMLAVCPVEWSGVGECRRLLAVCPVEWSGRCVDTWYNSTDRSRRPPQTPSVRAKCVVTDAATADNVDQVSGEGPDETQHLVLQVGGWAWG</sequence>
<name>A0AAD9KZF5_RIDPI</name>
<evidence type="ECO:0000313" key="1">
    <source>
        <dbReference type="EMBL" id="KAK2180216.1"/>
    </source>
</evidence>